<dbReference type="AlphaFoldDB" id="A0A6J3MGZ6"/>
<dbReference type="GeneID" id="54364999"/>
<dbReference type="Proteomes" id="UP000504637">
    <property type="component" value="Unplaced"/>
</dbReference>
<evidence type="ECO:0000313" key="2">
    <source>
        <dbReference type="Proteomes" id="UP000504637"/>
    </source>
</evidence>
<sequence length="348" mass="40646">MLDGPRITAFREPRNFRNADYTDRKAIRWNHVRKRRTYLESMYRMLTWNLAQGKASPASLSRLPYEILSMVFYYLVGREVCACRLVCKEWEETTRPFFAQHYLERRLFWITGANLARLEMAVQKFGPWMKSVVIVPVHFTLDGFIQAFRTYLHYRRAPDAGPRAGLYGHDDSRTASCISPQKHARVARRLEYFSRPGAYFYIGRWNRGIDAGRTETRIYHDRAQAHRFLRSYAAGLLAQPWLRLRRQDGPRLAAVQRQLPHCRLQVRRLDFSAPQLQHNREVLGVTAPEWGVELALFCPDQTWLYDVDYSRHVATIVAEAVAAFPPLAASSSDHRMNHTWRSDSSLVQ</sequence>
<gene>
    <name evidence="3" type="ORF">K489DRAFT_405940</name>
</gene>
<accession>A0A6J3MGZ6</accession>
<dbReference type="InterPro" id="IPR001810">
    <property type="entry name" value="F-box_dom"/>
</dbReference>
<proteinExistence type="predicted"/>
<keyword evidence="2" id="KW-1185">Reference proteome</keyword>
<protein>
    <recommendedName>
        <fullName evidence="1">F-box domain-containing protein</fullName>
    </recommendedName>
</protein>
<dbReference type="Pfam" id="PF12937">
    <property type="entry name" value="F-box-like"/>
    <property type="match status" value="1"/>
</dbReference>
<reference evidence="3" key="2">
    <citation type="submission" date="2020-04" db="EMBL/GenBank/DDBJ databases">
        <authorList>
            <consortium name="NCBI Genome Project"/>
        </authorList>
    </citation>
    <scope>NUCLEOTIDE SEQUENCE</scope>
    <source>
        <strain evidence="3">CBS 342.82</strain>
    </source>
</reference>
<reference evidence="3" key="1">
    <citation type="submission" date="2020-01" db="EMBL/GenBank/DDBJ databases">
        <authorList>
            <consortium name="DOE Joint Genome Institute"/>
            <person name="Haridas S."/>
            <person name="Albert R."/>
            <person name="Binder M."/>
            <person name="Bloem J."/>
            <person name="Labutti K."/>
            <person name="Salamov A."/>
            <person name="Andreopoulos B."/>
            <person name="Baker S.E."/>
            <person name="Barry K."/>
            <person name="Bills G."/>
            <person name="Bluhm B.H."/>
            <person name="Cannon C."/>
            <person name="Castanera R."/>
            <person name="Culley D.E."/>
            <person name="Daum C."/>
            <person name="Ezra D."/>
            <person name="Gonzalez J.B."/>
            <person name="Henrissat B."/>
            <person name="Kuo A."/>
            <person name="Liang C."/>
            <person name="Lipzen A."/>
            <person name="Lutzoni F."/>
            <person name="Magnuson J."/>
            <person name="Mondo S."/>
            <person name="Nolan M."/>
            <person name="Ohm R."/>
            <person name="Pangilinan J."/>
            <person name="Park H.-J."/>
            <person name="Ramirez L."/>
            <person name="Alfaro M."/>
            <person name="Sun H."/>
            <person name="Tritt A."/>
            <person name="Yoshinaga Y."/>
            <person name="Zwiers L.-H."/>
            <person name="Turgeon B.G."/>
            <person name="Goodwin S.B."/>
            <person name="Spatafora J.W."/>
            <person name="Crous P.W."/>
            <person name="Grigoriev I.V."/>
        </authorList>
    </citation>
    <scope>NUCLEOTIDE SEQUENCE</scope>
    <source>
        <strain evidence="3">CBS 342.82</strain>
    </source>
</reference>
<evidence type="ECO:0000259" key="1">
    <source>
        <dbReference type="PROSITE" id="PS50181"/>
    </source>
</evidence>
<organism evidence="3">
    <name type="scientific">Dissoconium aciculare CBS 342.82</name>
    <dbReference type="NCBI Taxonomy" id="1314786"/>
    <lineage>
        <taxon>Eukaryota</taxon>
        <taxon>Fungi</taxon>
        <taxon>Dikarya</taxon>
        <taxon>Ascomycota</taxon>
        <taxon>Pezizomycotina</taxon>
        <taxon>Dothideomycetes</taxon>
        <taxon>Dothideomycetidae</taxon>
        <taxon>Mycosphaerellales</taxon>
        <taxon>Dissoconiaceae</taxon>
        <taxon>Dissoconium</taxon>
    </lineage>
</organism>
<feature type="domain" description="F-box" evidence="1">
    <location>
        <begin position="57"/>
        <end position="105"/>
    </location>
</feature>
<reference evidence="3" key="3">
    <citation type="submission" date="2025-08" db="UniProtKB">
        <authorList>
            <consortium name="RefSeq"/>
        </authorList>
    </citation>
    <scope>IDENTIFICATION</scope>
    <source>
        <strain evidence="3">CBS 342.82</strain>
    </source>
</reference>
<dbReference type="PROSITE" id="PS50181">
    <property type="entry name" value="FBOX"/>
    <property type="match status" value="1"/>
</dbReference>
<dbReference type="RefSeq" id="XP_033464251.1">
    <property type="nucleotide sequence ID" value="XM_033607199.1"/>
</dbReference>
<dbReference type="InterPro" id="IPR036047">
    <property type="entry name" value="F-box-like_dom_sf"/>
</dbReference>
<dbReference type="Gene3D" id="1.20.1280.50">
    <property type="match status" value="1"/>
</dbReference>
<name>A0A6J3MGZ6_9PEZI</name>
<evidence type="ECO:0000313" key="3">
    <source>
        <dbReference type="RefSeq" id="XP_033464251.1"/>
    </source>
</evidence>
<dbReference type="SUPFAM" id="SSF81383">
    <property type="entry name" value="F-box domain"/>
    <property type="match status" value="1"/>
</dbReference>
<dbReference type="CDD" id="cd09917">
    <property type="entry name" value="F-box_SF"/>
    <property type="match status" value="1"/>
</dbReference>